<dbReference type="RefSeq" id="WP_163083564.1">
    <property type="nucleotide sequence ID" value="NZ_JAAAWN010000002.1"/>
</dbReference>
<keyword evidence="2" id="KW-0732">Signal</keyword>
<dbReference type="AlphaFoldDB" id="A0A7X5LIF8"/>
<organism evidence="3 4">
    <name type="scientific">Alteromonas profundi</name>
    <dbReference type="NCBI Taxonomy" id="2696062"/>
    <lineage>
        <taxon>Bacteria</taxon>
        <taxon>Pseudomonadati</taxon>
        <taxon>Pseudomonadota</taxon>
        <taxon>Gammaproteobacteria</taxon>
        <taxon>Alteromonadales</taxon>
        <taxon>Alteromonadaceae</taxon>
        <taxon>Alteromonas/Salinimonas group</taxon>
        <taxon>Alteromonas</taxon>
    </lineage>
</organism>
<comment type="caution">
    <text evidence="3">The sequence shown here is derived from an EMBL/GenBank/DDBJ whole genome shotgun (WGS) entry which is preliminary data.</text>
</comment>
<feature type="signal peptide" evidence="2">
    <location>
        <begin position="1"/>
        <end position="23"/>
    </location>
</feature>
<feature type="chain" id="PRO_5030743307" description="PEP-CTERM sorting domain-containing protein" evidence="2">
    <location>
        <begin position="24"/>
        <end position="233"/>
    </location>
</feature>
<sequence length="233" mass="24694">MLKNFFKVSLAVMALSSALPSSASVILSSDFTGTSGDPANVTWTENDVSVTNTLDPKDLSLSSLDLFTNSTNMFAVDHNIHKQGSWFVDILVSASSLIAGIDLDVLSLDASIYNKNGVLQPAQRDLSFSLELLDGLSSIFSDTVNVFAGDNNDPGFTPTETIEFDLSGIFLDGGDDYTFRLTVSGTGGGNNAGFDNLLLTGTSNSLTPLSVSAPGTLIILIMSLSMLIFRSRK</sequence>
<keyword evidence="1" id="KW-0472">Membrane</keyword>
<evidence type="ECO:0000313" key="4">
    <source>
        <dbReference type="Proteomes" id="UP000470213"/>
    </source>
</evidence>
<evidence type="ECO:0000256" key="1">
    <source>
        <dbReference type="SAM" id="Phobius"/>
    </source>
</evidence>
<reference evidence="3 4" key="1">
    <citation type="submission" date="2020-01" db="EMBL/GenBank/DDBJ databases">
        <authorList>
            <person name="Chen J."/>
            <person name="Zhu S."/>
            <person name="Yang J."/>
        </authorList>
    </citation>
    <scope>NUCLEOTIDE SEQUENCE [LARGE SCALE GENOMIC DNA]</scope>
    <source>
        <strain evidence="3 4">345S023</strain>
    </source>
</reference>
<accession>A0A7X5LIF8</accession>
<keyword evidence="1" id="KW-1133">Transmembrane helix</keyword>
<gene>
    <name evidence="3" type="ORF">GTH32_01985</name>
</gene>
<evidence type="ECO:0008006" key="5">
    <source>
        <dbReference type="Google" id="ProtNLM"/>
    </source>
</evidence>
<keyword evidence="1" id="KW-0812">Transmembrane</keyword>
<keyword evidence="4" id="KW-1185">Reference proteome</keyword>
<feature type="transmembrane region" description="Helical" evidence="1">
    <location>
        <begin position="209"/>
        <end position="229"/>
    </location>
</feature>
<name>A0A7X5LIF8_9ALTE</name>
<dbReference type="Proteomes" id="UP000470213">
    <property type="component" value="Unassembled WGS sequence"/>
</dbReference>
<proteinExistence type="predicted"/>
<evidence type="ECO:0000256" key="2">
    <source>
        <dbReference type="SAM" id="SignalP"/>
    </source>
</evidence>
<dbReference type="EMBL" id="JAAAWN010000002">
    <property type="protein sequence ID" value="NDV89966.1"/>
    <property type="molecule type" value="Genomic_DNA"/>
</dbReference>
<protein>
    <recommendedName>
        <fullName evidence="5">PEP-CTERM sorting domain-containing protein</fullName>
    </recommendedName>
</protein>
<evidence type="ECO:0000313" key="3">
    <source>
        <dbReference type="EMBL" id="NDV89966.1"/>
    </source>
</evidence>